<evidence type="ECO:0000256" key="1">
    <source>
        <dbReference type="SAM" id="MobiDB-lite"/>
    </source>
</evidence>
<evidence type="ECO:0000313" key="3">
    <source>
        <dbReference type="EMBL" id="KPI41274.1"/>
    </source>
</evidence>
<gene>
    <name evidence="3" type="ORF">AB675_8175</name>
</gene>
<evidence type="ECO:0000313" key="4">
    <source>
        <dbReference type="Proteomes" id="UP000038010"/>
    </source>
</evidence>
<dbReference type="GeneID" id="28740481"/>
<dbReference type="STRING" id="1664694.A0A0N1HVG6"/>
<accession>A0A0N1HVG6</accession>
<dbReference type="PANTHER" id="PTHR18934:SF203">
    <property type="entry name" value="ATP-DEPENDENT RNA HELICASE A"/>
    <property type="match status" value="1"/>
</dbReference>
<dbReference type="OrthoDB" id="5600252at2759"/>
<feature type="region of interest" description="Disordered" evidence="1">
    <location>
        <begin position="87"/>
        <end position="108"/>
    </location>
</feature>
<dbReference type="InterPro" id="IPR011545">
    <property type="entry name" value="DEAD/DEAH_box_helicase_dom"/>
</dbReference>
<dbReference type="SMART" id="SM00487">
    <property type="entry name" value="DEXDc"/>
    <property type="match status" value="1"/>
</dbReference>
<sequence>MRGGRLRATTLRCSGRPVVNASWTSRGLKRRQIQRNGSTFTRSASSAQGLQWRIPSRRNSQLLPTLRANSFHIRSIATQAVEVERVAEDEGGYEQDPERDGVRPPRDLDSYKLLELALDRKRAPSGSDPRQSTASGPPPKSHAQRVTEAQNKTYTGVIPPNVFPQIVRAIRSARVQGLPDQTGGLVGESEKVSADERAAPVPINKFSVRRLKEGASMRASREWAWQQTHPKYLAKREARRKLPIMAASRDREIMAALTKADVLIIPGETGSGKSTQVPQIILDWATERGRAGFTNVISAQPRRLSAKSIAARVAFERNEEVGDRVGHQVRFDREAPRSYGVGSILFCTTGVLWNTLTYQNESFYDNYTHVILDEVHMRTAEMDILLLTLRNELFKRRAAGQPCPKLILMSATIDTQKFVDYFTVPGNESASFRTSVYYVPGRTYPVVSQYLEDMLPA</sequence>
<dbReference type="VEuPathDB" id="FungiDB:AB675_8175"/>
<organism evidence="3 4">
    <name type="scientific">Cyphellophora attinorum</name>
    <dbReference type="NCBI Taxonomy" id="1664694"/>
    <lineage>
        <taxon>Eukaryota</taxon>
        <taxon>Fungi</taxon>
        <taxon>Dikarya</taxon>
        <taxon>Ascomycota</taxon>
        <taxon>Pezizomycotina</taxon>
        <taxon>Eurotiomycetes</taxon>
        <taxon>Chaetothyriomycetidae</taxon>
        <taxon>Chaetothyriales</taxon>
        <taxon>Cyphellophoraceae</taxon>
        <taxon>Cyphellophora</taxon>
    </lineage>
</organism>
<dbReference type="PROSITE" id="PS51192">
    <property type="entry name" value="HELICASE_ATP_BIND_1"/>
    <property type="match status" value="1"/>
</dbReference>
<dbReference type="CDD" id="cd17917">
    <property type="entry name" value="DEXHc_RHA-like"/>
    <property type="match status" value="1"/>
</dbReference>
<feature type="region of interest" description="Disordered" evidence="1">
    <location>
        <begin position="120"/>
        <end position="153"/>
    </location>
</feature>
<name>A0A0N1HVG6_9EURO</name>
<dbReference type="AlphaFoldDB" id="A0A0N1HVG6"/>
<comment type="caution">
    <text evidence="3">The sequence shown here is derived from an EMBL/GenBank/DDBJ whole genome shotgun (WGS) entry which is preliminary data.</text>
</comment>
<dbReference type="SUPFAM" id="SSF52540">
    <property type="entry name" value="P-loop containing nucleoside triphosphate hydrolases"/>
    <property type="match status" value="1"/>
</dbReference>
<dbReference type="GO" id="GO:0005524">
    <property type="term" value="F:ATP binding"/>
    <property type="evidence" value="ECO:0007669"/>
    <property type="project" value="InterPro"/>
</dbReference>
<dbReference type="GO" id="GO:0003723">
    <property type="term" value="F:RNA binding"/>
    <property type="evidence" value="ECO:0007669"/>
    <property type="project" value="TreeGrafter"/>
</dbReference>
<feature type="compositionally biased region" description="Basic and acidic residues" evidence="1">
    <location>
        <begin position="96"/>
        <end position="108"/>
    </location>
</feature>
<feature type="domain" description="Helicase ATP-binding" evidence="2">
    <location>
        <begin position="254"/>
        <end position="431"/>
    </location>
</feature>
<dbReference type="GO" id="GO:0004386">
    <property type="term" value="F:helicase activity"/>
    <property type="evidence" value="ECO:0007669"/>
    <property type="project" value="TreeGrafter"/>
</dbReference>
<dbReference type="Gene3D" id="3.40.50.300">
    <property type="entry name" value="P-loop containing nucleotide triphosphate hydrolases"/>
    <property type="match status" value="1"/>
</dbReference>
<protein>
    <submittedName>
        <fullName evidence="3">Dosage compensation regulator</fullName>
    </submittedName>
</protein>
<reference evidence="3 4" key="1">
    <citation type="submission" date="2015-06" db="EMBL/GenBank/DDBJ databases">
        <title>Draft genome of the ant-associated black yeast Phialophora attae CBS 131958.</title>
        <authorList>
            <person name="Moreno L.F."/>
            <person name="Stielow B.J."/>
            <person name="de Hoog S."/>
            <person name="Vicente V.A."/>
            <person name="Weiss V.A."/>
            <person name="de Vries M."/>
            <person name="Cruz L.M."/>
            <person name="Souza E.M."/>
        </authorList>
    </citation>
    <scope>NUCLEOTIDE SEQUENCE [LARGE SCALE GENOMIC DNA]</scope>
    <source>
        <strain evidence="3 4">CBS 131958</strain>
    </source>
</reference>
<proteinExistence type="predicted"/>
<dbReference type="Proteomes" id="UP000038010">
    <property type="component" value="Unassembled WGS sequence"/>
</dbReference>
<keyword evidence="4" id="KW-1185">Reference proteome</keyword>
<dbReference type="InterPro" id="IPR027417">
    <property type="entry name" value="P-loop_NTPase"/>
</dbReference>
<dbReference type="EMBL" id="LFJN01000010">
    <property type="protein sequence ID" value="KPI41274.1"/>
    <property type="molecule type" value="Genomic_DNA"/>
</dbReference>
<dbReference type="RefSeq" id="XP_018001237.1">
    <property type="nucleotide sequence ID" value="XM_018148602.1"/>
</dbReference>
<dbReference type="PANTHER" id="PTHR18934">
    <property type="entry name" value="ATP-DEPENDENT RNA HELICASE"/>
    <property type="match status" value="1"/>
</dbReference>
<dbReference type="Pfam" id="PF00270">
    <property type="entry name" value="DEAD"/>
    <property type="match status" value="1"/>
</dbReference>
<dbReference type="InterPro" id="IPR014001">
    <property type="entry name" value="Helicase_ATP-bd"/>
</dbReference>
<evidence type="ECO:0000259" key="2">
    <source>
        <dbReference type="PROSITE" id="PS51192"/>
    </source>
</evidence>